<sequence>MREWLWVTIVGSAMALVPGSTHAQAPVVGVPAPIRVNGYFEAPGYYGTSYGVASYRVPRTYSEFASPFGVGYGYGYPPAGLIPGRYGVGLWRPGFVAPGYVYGASNYQTFAVPYVAGSMAPLPSIGVYAPGFGAP</sequence>
<reference evidence="2" key="1">
    <citation type="submission" date="2024-05" db="EMBL/GenBank/DDBJ databases">
        <title>Planctomycetes of the genus Singulisphaera possess chitinolytic capabilities.</title>
        <authorList>
            <person name="Ivanova A."/>
        </authorList>
    </citation>
    <scope>NUCLEOTIDE SEQUENCE</scope>
    <source>
        <strain evidence="2">Ch08T</strain>
    </source>
</reference>
<proteinExistence type="predicted"/>
<name>A0AAU7CHW0_9BACT</name>
<feature type="signal peptide" evidence="1">
    <location>
        <begin position="1"/>
        <end position="23"/>
    </location>
</feature>
<evidence type="ECO:0000256" key="1">
    <source>
        <dbReference type="SAM" id="SignalP"/>
    </source>
</evidence>
<dbReference type="RefSeq" id="WP_406697545.1">
    <property type="nucleotide sequence ID" value="NZ_CP155447.1"/>
</dbReference>
<dbReference type="AlphaFoldDB" id="A0AAU7CHW0"/>
<keyword evidence="1" id="KW-0732">Signal</keyword>
<accession>A0AAU7CHW0</accession>
<dbReference type="EMBL" id="CP155447">
    <property type="protein sequence ID" value="XBH04751.1"/>
    <property type="molecule type" value="Genomic_DNA"/>
</dbReference>
<feature type="chain" id="PRO_5043772705" evidence="1">
    <location>
        <begin position="24"/>
        <end position="135"/>
    </location>
</feature>
<protein>
    <submittedName>
        <fullName evidence="2">Uncharacterized protein</fullName>
    </submittedName>
</protein>
<organism evidence="2">
    <name type="scientific">Singulisphaera sp. Ch08</name>
    <dbReference type="NCBI Taxonomy" id="3120278"/>
    <lineage>
        <taxon>Bacteria</taxon>
        <taxon>Pseudomonadati</taxon>
        <taxon>Planctomycetota</taxon>
        <taxon>Planctomycetia</taxon>
        <taxon>Isosphaerales</taxon>
        <taxon>Isosphaeraceae</taxon>
        <taxon>Singulisphaera</taxon>
    </lineage>
</organism>
<evidence type="ECO:0000313" key="2">
    <source>
        <dbReference type="EMBL" id="XBH04751.1"/>
    </source>
</evidence>
<gene>
    <name evidence="2" type="ORF">V5E97_01675</name>
</gene>